<feature type="region of interest" description="Disordered" evidence="1">
    <location>
        <begin position="131"/>
        <end position="164"/>
    </location>
</feature>
<evidence type="ECO:0000256" key="2">
    <source>
        <dbReference type="SAM" id="SignalP"/>
    </source>
</evidence>
<protein>
    <recommendedName>
        <fullName evidence="5">Secreted protein</fullName>
    </recommendedName>
</protein>
<evidence type="ECO:0000313" key="4">
    <source>
        <dbReference type="Proteomes" id="UP001224890"/>
    </source>
</evidence>
<dbReference type="EMBL" id="JAHMHR010000019">
    <property type="protein sequence ID" value="KAK1676000.1"/>
    <property type="molecule type" value="Genomic_DNA"/>
</dbReference>
<evidence type="ECO:0000256" key="1">
    <source>
        <dbReference type="SAM" id="MobiDB-lite"/>
    </source>
</evidence>
<feature type="chain" id="PRO_5042474725" description="Secreted protein" evidence="2">
    <location>
        <begin position="19"/>
        <end position="164"/>
    </location>
</feature>
<keyword evidence="2" id="KW-0732">Signal</keyword>
<evidence type="ECO:0000313" key="3">
    <source>
        <dbReference type="EMBL" id="KAK1676000.1"/>
    </source>
</evidence>
<proteinExistence type="predicted"/>
<dbReference type="Proteomes" id="UP001224890">
    <property type="component" value="Unassembled WGS sequence"/>
</dbReference>
<gene>
    <name evidence="3" type="ORF">BDP55DRAFT_631695</name>
</gene>
<keyword evidence="4" id="KW-1185">Reference proteome</keyword>
<accession>A0AAJ0EY94</accession>
<dbReference type="AlphaFoldDB" id="A0AAJ0EY94"/>
<name>A0AAJ0EY94_9PEZI</name>
<reference evidence="3" key="1">
    <citation type="submission" date="2021-06" db="EMBL/GenBank/DDBJ databases">
        <title>Comparative genomics, transcriptomics and evolutionary studies reveal genomic signatures of adaptation to plant cell wall in hemibiotrophic fungi.</title>
        <authorList>
            <consortium name="DOE Joint Genome Institute"/>
            <person name="Baroncelli R."/>
            <person name="Diaz J.F."/>
            <person name="Benocci T."/>
            <person name="Peng M."/>
            <person name="Battaglia E."/>
            <person name="Haridas S."/>
            <person name="Andreopoulos W."/>
            <person name="Labutti K."/>
            <person name="Pangilinan J."/>
            <person name="Floch G.L."/>
            <person name="Makela M.R."/>
            <person name="Henrissat B."/>
            <person name="Grigoriev I.V."/>
            <person name="Crouch J.A."/>
            <person name="De Vries R.P."/>
            <person name="Sukno S.A."/>
            <person name="Thon M.R."/>
        </authorList>
    </citation>
    <scope>NUCLEOTIDE SEQUENCE</scope>
    <source>
        <strain evidence="3">CBS 193.32</strain>
    </source>
</reference>
<dbReference type="RefSeq" id="XP_060430003.1">
    <property type="nucleotide sequence ID" value="XM_060572315.1"/>
</dbReference>
<feature type="signal peptide" evidence="2">
    <location>
        <begin position="1"/>
        <end position="18"/>
    </location>
</feature>
<evidence type="ECO:0008006" key="5">
    <source>
        <dbReference type="Google" id="ProtNLM"/>
    </source>
</evidence>
<comment type="caution">
    <text evidence="3">The sequence shown here is derived from an EMBL/GenBank/DDBJ whole genome shotgun (WGS) entry which is preliminary data.</text>
</comment>
<organism evidence="3 4">
    <name type="scientific">Colletotrichum godetiae</name>
    <dbReference type="NCBI Taxonomy" id="1209918"/>
    <lineage>
        <taxon>Eukaryota</taxon>
        <taxon>Fungi</taxon>
        <taxon>Dikarya</taxon>
        <taxon>Ascomycota</taxon>
        <taxon>Pezizomycotina</taxon>
        <taxon>Sordariomycetes</taxon>
        <taxon>Hypocreomycetidae</taxon>
        <taxon>Glomerellales</taxon>
        <taxon>Glomerellaceae</taxon>
        <taxon>Colletotrichum</taxon>
        <taxon>Colletotrichum acutatum species complex</taxon>
    </lineage>
</organism>
<feature type="compositionally biased region" description="Pro residues" evidence="1">
    <location>
        <begin position="145"/>
        <end position="157"/>
    </location>
</feature>
<dbReference type="GeneID" id="85456841"/>
<sequence length="164" mass="17553">MLRWFSAWLFVSASLIGGNPSYYPLPALLFLCYDLAKLLPYLPAGAVPSSPCGCIAMRSEPVGIERMEDEYYLARASSSLLSLVFSPPRPRETAAAATISIVLRQGNRYCNAVQCGLAQGEARQRLGIIPSIPPSSSPIATTPERIPPLSPPSPPFIPTSSSSS</sequence>